<feature type="non-terminal residue" evidence="1">
    <location>
        <position position="46"/>
    </location>
</feature>
<sequence length="46" mass="4810">MAVAASTIIADALRRINVLGAGQSITTSDQALGLVELNDLIDQLRT</sequence>
<comment type="caution">
    <text evidence="1">The sequence shown here is derived from an EMBL/GenBank/DDBJ whole genome shotgun (WGS) entry which is preliminary data.</text>
</comment>
<dbReference type="EMBL" id="BART01035829">
    <property type="protein sequence ID" value="GAH05792.1"/>
    <property type="molecule type" value="Genomic_DNA"/>
</dbReference>
<evidence type="ECO:0000313" key="1">
    <source>
        <dbReference type="EMBL" id="GAH05792.1"/>
    </source>
</evidence>
<dbReference type="AlphaFoldDB" id="X1CDT1"/>
<accession>X1CDT1</accession>
<protein>
    <submittedName>
        <fullName evidence="1">Uncharacterized protein</fullName>
    </submittedName>
</protein>
<proteinExistence type="predicted"/>
<organism evidence="1">
    <name type="scientific">marine sediment metagenome</name>
    <dbReference type="NCBI Taxonomy" id="412755"/>
    <lineage>
        <taxon>unclassified sequences</taxon>
        <taxon>metagenomes</taxon>
        <taxon>ecological metagenomes</taxon>
    </lineage>
</organism>
<gene>
    <name evidence="1" type="ORF">S01H4_60674</name>
</gene>
<name>X1CDT1_9ZZZZ</name>
<reference evidence="1" key="1">
    <citation type="journal article" date="2014" name="Front. Microbiol.">
        <title>High frequency of phylogenetically diverse reductive dehalogenase-homologous genes in deep subseafloor sedimentary metagenomes.</title>
        <authorList>
            <person name="Kawai M."/>
            <person name="Futagami T."/>
            <person name="Toyoda A."/>
            <person name="Takaki Y."/>
            <person name="Nishi S."/>
            <person name="Hori S."/>
            <person name="Arai W."/>
            <person name="Tsubouchi T."/>
            <person name="Morono Y."/>
            <person name="Uchiyama I."/>
            <person name="Ito T."/>
            <person name="Fujiyama A."/>
            <person name="Inagaki F."/>
            <person name="Takami H."/>
        </authorList>
    </citation>
    <scope>NUCLEOTIDE SEQUENCE</scope>
    <source>
        <strain evidence="1">Expedition CK06-06</strain>
    </source>
</reference>